<protein>
    <recommendedName>
        <fullName evidence="3">SbsA Ig-like domain-containing protein</fullName>
    </recommendedName>
</protein>
<dbReference type="EMBL" id="JAHLFV010000122">
    <property type="protein sequence ID" value="MBU3849941.1"/>
    <property type="molecule type" value="Genomic_DNA"/>
</dbReference>
<reference evidence="1" key="1">
    <citation type="journal article" date="2021" name="PeerJ">
        <title>Extensive microbial diversity within the chicken gut microbiome revealed by metagenomics and culture.</title>
        <authorList>
            <person name="Gilroy R."/>
            <person name="Ravi A."/>
            <person name="Getino M."/>
            <person name="Pursley I."/>
            <person name="Horton D.L."/>
            <person name="Alikhan N.F."/>
            <person name="Baker D."/>
            <person name="Gharbi K."/>
            <person name="Hall N."/>
            <person name="Watson M."/>
            <person name="Adriaenssens E.M."/>
            <person name="Foster-Nyarko E."/>
            <person name="Jarju S."/>
            <person name="Secka A."/>
            <person name="Antonio M."/>
            <person name="Oren A."/>
            <person name="Chaudhuri R.R."/>
            <person name="La Ragione R."/>
            <person name="Hildebrand F."/>
            <person name="Pallen M.J."/>
        </authorList>
    </citation>
    <scope>NUCLEOTIDE SEQUENCE</scope>
    <source>
        <strain evidence="1">Gambia15-2214</strain>
    </source>
</reference>
<accession>A0A9E2L3G9</accession>
<evidence type="ECO:0000313" key="1">
    <source>
        <dbReference type="EMBL" id="MBU3849941.1"/>
    </source>
</evidence>
<gene>
    <name evidence="1" type="ORF">IAA16_05185</name>
</gene>
<organism evidence="1 2">
    <name type="scientific">Candidatus Treponema excrementipullorum</name>
    <dbReference type="NCBI Taxonomy" id="2838768"/>
    <lineage>
        <taxon>Bacteria</taxon>
        <taxon>Pseudomonadati</taxon>
        <taxon>Spirochaetota</taxon>
        <taxon>Spirochaetia</taxon>
        <taxon>Spirochaetales</taxon>
        <taxon>Treponemataceae</taxon>
        <taxon>Treponema</taxon>
    </lineage>
</organism>
<proteinExistence type="predicted"/>
<evidence type="ECO:0000313" key="2">
    <source>
        <dbReference type="Proteomes" id="UP000823914"/>
    </source>
</evidence>
<name>A0A9E2L3G9_9SPIR</name>
<comment type="caution">
    <text evidence="1">The sequence shown here is derived from an EMBL/GenBank/DDBJ whole genome shotgun (WGS) entry which is preliminary data.</text>
</comment>
<reference evidence="1" key="2">
    <citation type="submission" date="2021-04" db="EMBL/GenBank/DDBJ databases">
        <authorList>
            <person name="Gilroy R."/>
        </authorList>
    </citation>
    <scope>NUCLEOTIDE SEQUENCE</scope>
    <source>
        <strain evidence="1">Gambia15-2214</strain>
    </source>
</reference>
<sequence>KSFENGFKISPDFSYVFEYQNNDTVVYIIPEKQLDPGHYAVKMEDISDVYGNVLHDFYSNFIVKRDLQPITFDLLQNGTKKLVENEVVSLSKKDSLVINFNKAVKLENLSSHIEFQPCINENNFSYAESYSETGNKIEITPNLKTKKTATIRFSEEIPWGNFNQRENCFESGRDDNVVAKDGDKDAVCIWQLKVKAGIEDFTGNQTTKDMVYYICFNQESEKPPFFLGGAITGKAGEFDCLTFSPYHQFSTISFDPAVFPTSMGNNIKECFLNLFFAVNKEASTIDFYSLIKSVYVDSTDSCCHLYIKNVSHIDSGESASCAYLEYIKPEEDISDLHIVNVVFGLEIENKNKSGLMFFEILSSIQDDLGNNLNTDYVCKVNKQ</sequence>
<feature type="non-terminal residue" evidence="1">
    <location>
        <position position="1"/>
    </location>
</feature>
<dbReference type="AlphaFoldDB" id="A0A9E2L3G9"/>
<dbReference type="Proteomes" id="UP000823914">
    <property type="component" value="Unassembled WGS sequence"/>
</dbReference>
<evidence type="ECO:0008006" key="3">
    <source>
        <dbReference type="Google" id="ProtNLM"/>
    </source>
</evidence>